<dbReference type="Proteomes" id="UP000221165">
    <property type="component" value="Unassembled WGS sequence"/>
</dbReference>
<name>A0A2C6KYL0_9APIC</name>
<dbReference type="RefSeq" id="XP_067923349.1">
    <property type="nucleotide sequence ID" value="XM_068064675.1"/>
</dbReference>
<feature type="compositionally biased region" description="Acidic residues" evidence="6">
    <location>
        <begin position="290"/>
        <end position="304"/>
    </location>
</feature>
<dbReference type="Pfam" id="PF06470">
    <property type="entry name" value="SMC_hinge"/>
    <property type="match status" value="1"/>
</dbReference>
<feature type="coiled-coil region" evidence="5">
    <location>
        <begin position="90"/>
        <end position="159"/>
    </location>
</feature>
<dbReference type="SUPFAM" id="SSF75553">
    <property type="entry name" value="Smc hinge domain"/>
    <property type="match status" value="1"/>
</dbReference>
<evidence type="ECO:0000259" key="7">
    <source>
        <dbReference type="SMART" id="SM00968"/>
    </source>
</evidence>
<sequence length="504" mass="57522">MMERLKFLEKQREEEDRRNALDETQKEELEQYEDALRKQLIRVAEQAQETERLIEKAEDKMDVLTPEQQKLYEELEEKWEEEHALRQQRIRGHEQQLKALRTSLDLLMREEREAQGSANTVQELHAEASAKAKEVSDALKRLLSQAHDAKQNLEEMRQLATTSAQQRQSLLRLQQELHTQLAQERSLQQDLRRIAQEREVCETLRNRISHAGIHGSALDCCKPSSKRLSLAVAAAMGSKANSLIVSSHAIALKCIEYLKTARLGCREFLPLDTLQRRRLQGGERTALSEFNEDDEDDGENDDEGGGVLLPPPPHDALPGGCRWAVDCVSFEESFRPVYEFLLSDCIIVPSLEIAQELKYGSSSSSSSSSGRSKRTSQSPLQKYRFVTLDGEKLQRGGVISFDVGGLTGRLAARWEAGEQHRLLERVERVKEQLQTLDNAEATNAERLRQRNEQFACLHRQCVQLQAKAKVWEAQAEAKDQRITELQKKVQALQESIVARKKEIL</sequence>
<dbReference type="GO" id="GO:0007062">
    <property type="term" value="P:sister chromatid cohesion"/>
    <property type="evidence" value="ECO:0007669"/>
    <property type="project" value="TreeGrafter"/>
</dbReference>
<evidence type="ECO:0000256" key="2">
    <source>
        <dbReference type="ARBA" id="ARBA00022776"/>
    </source>
</evidence>
<dbReference type="SMART" id="SM00968">
    <property type="entry name" value="SMC_hinge"/>
    <property type="match status" value="1"/>
</dbReference>
<evidence type="ECO:0000256" key="4">
    <source>
        <dbReference type="ARBA" id="ARBA00023306"/>
    </source>
</evidence>
<dbReference type="GO" id="GO:0051301">
    <property type="term" value="P:cell division"/>
    <property type="evidence" value="ECO:0007669"/>
    <property type="project" value="UniProtKB-KW"/>
</dbReference>
<dbReference type="InterPro" id="IPR010935">
    <property type="entry name" value="SMC_hinge"/>
</dbReference>
<dbReference type="GO" id="GO:0005524">
    <property type="term" value="F:ATP binding"/>
    <property type="evidence" value="ECO:0007669"/>
    <property type="project" value="InterPro"/>
</dbReference>
<dbReference type="InterPro" id="IPR036277">
    <property type="entry name" value="SMC_hinge_sf"/>
</dbReference>
<feature type="coiled-coil region" evidence="5">
    <location>
        <begin position="468"/>
        <end position="502"/>
    </location>
</feature>
<gene>
    <name evidence="8" type="ORF">CSUI_004484</name>
</gene>
<keyword evidence="5" id="KW-0175">Coiled coil</keyword>
<protein>
    <submittedName>
        <fullName evidence="8">Smc n terminal domain-containing protein</fullName>
    </submittedName>
</protein>
<dbReference type="PANTHER" id="PTHR18937">
    <property type="entry name" value="STRUCTURAL MAINTENANCE OF CHROMOSOMES SMC FAMILY MEMBER"/>
    <property type="match status" value="1"/>
</dbReference>
<comment type="caution">
    <text evidence="8">The sequence shown here is derived from an EMBL/GenBank/DDBJ whole genome shotgun (WGS) entry which is preliminary data.</text>
</comment>
<dbReference type="GO" id="GO:0008278">
    <property type="term" value="C:cohesin complex"/>
    <property type="evidence" value="ECO:0007669"/>
    <property type="project" value="TreeGrafter"/>
</dbReference>
<proteinExistence type="predicted"/>
<dbReference type="GO" id="GO:0005634">
    <property type="term" value="C:nucleus"/>
    <property type="evidence" value="ECO:0007669"/>
    <property type="project" value="TreeGrafter"/>
</dbReference>
<keyword evidence="9" id="KW-1185">Reference proteome</keyword>
<evidence type="ECO:0000256" key="5">
    <source>
        <dbReference type="SAM" id="Coils"/>
    </source>
</evidence>
<evidence type="ECO:0000313" key="8">
    <source>
        <dbReference type="EMBL" id="PHJ21669.1"/>
    </source>
</evidence>
<evidence type="ECO:0000256" key="6">
    <source>
        <dbReference type="SAM" id="MobiDB-lite"/>
    </source>
</evidence>
<keyword evidence="4" id="KW-0131">Cell cycle</keyword>
<dbReference type="Gene3D" id="1.20.1060.20">
    <property type="match status" value="1"/>
</dbReference>
<evidence type="ECO:0000256" key="1">
    <source>
        <dbReference type="ARBA" id="ARBA00022618"/>
    </source>
</evidence>
<feature type="region of interest" description="Disordered" evidence="6">
    <location>
        <begin position="359"/>
        <end position="378"/>
    </location>
</feature>
<dbReference type="AlphaFoldDB" id="A0A2C6KYL0"/>
<feature type="region of interest" description="Disordered" evidence="6">
    <location>
        <begin position="284"/>
        <end position="313"/>
    </location>
</feature>
<evidence type="ECO:0000256" key="3">
    <source>
        <dbReference type="ARBA" id="ARBA00023242"/>
    </source>
</evidence>
<accession>A0A2C6KYL0</accession>
<dbReference type="GO" id="GO:0003677">
    <property type="term" value="F:DNA binding"/>
    <property type="evidence" value="ECO:0007669"/>
    <property type="project" value="TreeGrafter"/>
</dbReference>
<keyword evidence="1" id="KW-0132">Cell division</keyword>
<dbReference type="VEuPathDB" id="ToxoDB:CSUI_004484"/>
<keyword evidence="3" id="KW-0539">Nucleus</keyword>
<dbReference type="OrthoDB" id="5575062at2759"/>
<dbReference type="Gene3D" id="3.30.70.1620">
    <property type="match status" value="1"/>
</dbReference>
<keyword evidence="2" id="KW-0498">Mitosis</keyword>
<feature type="region of interest" description="Disordered" evidence="6">
    <location>
        <begin position="1"/>
        <end position="27"/>
    </location>
</feature>
<dbReference type="EMBL" id="MIGC01002104">
    <property type="protein sequence ID" value="PHJ21669.1"/>
    <property type="molecule type" value="Genomic_DNA"/>
</dbReference>
<dbReference type="GeneID" id="94427886"/>
<organism evidence="8 9">
    <name type="scientific">Cystoisospora suis</name>
    <dbReference type="NCBI Taxonomy" id="483139"/>
    <lineage>
        <taxon>Eukaryota</taxon>
        <taxon>Sar</taxon>
        <taxon>Alveolata</taxon>
        <taxon>Apicomplexa</taxon>
        <taxon>Conoidasida</taxon>
        <taxon>Coccidia</taxon>
        <taxon>Eucoccidiorida</taxon>
        <taxon>Eimeriorina</taxon>
        <taxon>Sarcocystidae</taxon>
        <taxon>Cystoisospora</taxon>
    </lineage>
</organism>
<evidence type="ECO:0000313" key="9">
    <source>
        <dbReference type="Proteomes" id="UP000221165"/>
    </source>
</evidence>
<dbReference type="PANTHER" id="PTHR18937:SF12">
    <property type="entry name" value="STRUCTURAL MAINTENANCE OF CHROMOSOMES PROTEIN"/>
    <property type="match status" value="1"/>
</dbReference>
<reference evidence="8 9" key="1">
    <citation type="journal article" date="2017" name="Int. J. Parasitol.">
        <title>The genome of the protozoan parasite Cystoisospora suis and a reverse vaccinology approach to identify vaccine candidates.</title>
        <authorList>
            <person name="Palmieri N."/>
            <person name="Shrestha A."/>
            <person name="Ruttkowski B."/>
            <person name="Beck T."/>
            <person name="Vogl C."/>
            <person name="Tomley F."/>
            <person name="Blake D.P."/>
            <person name="Joachim A."/>
        </authorList>
    </citation>
    <scope>NUCLEOTIDE SEQUENCE [LARGE SCALE GENOMIC DNA]</scope>
    <source>
        <strain evidence="8 9">Wien I</strain>
    </source>
</reference>
<feature type="non-terminal residue" evidence="8">
    <location>
        <position position="504"/>
    </location>
</feature>
<feature type="compositionally biased region" description="Low complexity" evidence="6">
    <location>
        <begin position="360"/>
        <end position="378"/>
    </location>
</feature>
<feature type="domain" description="SMC hinge" evidence="7">
    <location>
        <begin position="211"/>
        <end position="358"/>
    </location>
</feature>